<proteinExistence type="inferred from homology"/>
<dbReference type="InterPro" id="IPR000119">
    <property type="entry name" value="Hist_DNA-bd"/>
</dbReference>
<dbReference type="PANTHER" id="PTHR33175:SF3">
    <property type="entry name" value="DNA-BINDING PROTEIN HU-BETA"/>
    <property type="match status" value="1"/>
</dbReference>
<evidence type="ECO:0000256" key="4">
    <source>
        <dbReference type="SAM" id="MobiDB-lite"/>
    </source>
</evidence>
<dbReference type="CDD" id="cd00591">
    <property type="entry name" value="HU_IHF"/>
    <property type="match status" value="1"/>
</dbReference>
<reference evidence="6" key="1">
    <citation type="submission" date="2016-09" db="EMBL/GenBank/DDBJ databases">
        <authorList>
            <person name="Wibberg D."/>
        </authorList>
    </citation>
    <scope>NUCLEOTIDE SEQUENCE [LARGE SCALE GENOMIC DNA]</scope>
</reference>
<feature type="region of interest" description="Disordered" evidence="4">
    <location>
        <begin position="93"/>
        <end position="113"/>
    </location>
</feature>
<organism evidence="5 6">
    <name type="scientific">Donghicola eburneus</name>
    <dbReference type="NCBI Taxonomy" id="393278"/>
    <lineage>
        <taxon>Bacteria</taxon>
        <taxon>Pseudomonadati</taxon>
        <taxon>Pseudomonadota</taxon>
        <taxon>Alphaproteobacteria</taxon>
        <taxon>Rhodobacterales</taxon>
        <taxon>Roseobacteraceae</taxon>
        <taxon>Donghicola</taxon>
    </lineage>
</organism>
<dbReference type="EMBL" id="FMJB01000055">
    <property type="protein sequence ID" value="SCM68499.1"/>
    <property type="molecule type" value="Genomic_DNA"/>
</dbReference>
<dbReference type="GO" id="GO:0005829">
    <property type="term" value="C:cytosol"/>
    <property type="evidence" value="ECO:0007669"/>
    <property type="project" value="TreeGrafter"/>
</dbReference>
<feature type="region of interest" description="Disordered" evidence="4">
    <location>
        <begin position="1"/>
        <end position="24"/>
    </location>
</feature>
<dbReference type="GO" id="GO:0030527">
    <property type="term" value="F:structural constituent of chromatin"/>
    <property type="evidence" value="ECO:0007669"/>
    <property type="project" value="InterPro"/>
</dbReference>
<dbReference type="InterPro" id="IPR010992">
    <property type="entry name" value="IHF-like_DNA-bd_dom_sf"/>
</dbReference>
<keyword evidence="2" id="KW-0226">DNA condensation</keyword>
<evidence type="ECO:0000256" key="3">
    <source>
        <dbReference type="ARBA" id="ARBA00023125"/>
    </source>
</evidence>
<dbReference type="PANTHER" id="PTHR33175">
    <property type="entry name" value="DNA-BINDING PROTEIN HU"/>
    <property type="match status" value="1"/>
</dbReference>
<dbReference type="Gene3D" id="4.10.520.10">
    <property type="entry name" value="IHF-like DNA-binding proteins"/>
    <property type="match status" value="1"/>
</dbReference>
<name>A0A1M4N131_9RHOB</name>
<comment type="similarity">
    <text evidence="1">Belongs to the bacterial histone-like protein family.</text>
</comment>
<dbReference type="Pfam" id="PF00216">
    <property type="entry name" value="Bac_DNA_binding"/>
    <property type="match status" value="1"/>
</dbReference>
<protein>
    <submittedName>
        <fullName evidence="5">Putative DNA-binding protein HU-alpha</fullName>
    </submittedName>
</protein>
<dbReference type="GO" id="GO:0003677">
    <property type="term" value="F:DNA binding"/>
    <property type="evidence" value="ECO:0007669"/>
    <property type="project" value="UniProtKB-KW"/>
</dbReference>
<accession>A0A1M4N131</accession>
<dbReference type="GO" id="GO:0030261">
    <property type="term" value="P:chromosome condensation"/>
    <property type="evidence" value="ECO:0007669"/>
    <property type="project" value="UniProtKB-KW"/>
</dbReference>
<dbReference type="SUPFAM" id="SSF47729">
    <property type="entry name" value="IHF-like DNA-binding proteins"/>
    <property type="match status" value="1"/>
</dbReference>
<sequence length="113" mass="11928">MDNSQTSAEDIDMTVVSTNEPTDALPQMKKKELIEAVAAKVDLKKPDVKAAVEAALEVLGEALTNGQSVNVPPLGKLMIKNSKSGANATVVNLRLRQSKGQDKKPLAEGGEDS</sequence>
<gene>
    <name evidence="5" type="ORF">KARMA_2722</name>
</gene>
<dbReference type="Proteomes" id="UP000184085">
    <property type="component" value="Unassembled WGS sequence"/>
</dbReference>
<evidence type="ECO:0000256" key="1">
    <source>
        <dbReference type="ARBA" id="ARBA00010529"/>
    </source>
</evidence>
<evidence type="ECO:0000313" key="5">
    <source>
        <dbReference type="EMBL" id="SCM68499.1"/>
    </source>
</evidence>
<evidence type="ECO:0000313" key="6">
    <source>
        <dbReference type="Proteomes" id="UP000184085"/>
    </source>
</evidence>
<evidence type="ECO:0000256" key="2">
    <source>
        <dbReference type="ARBA" id="ARBA00023067"/>
    </source>
</evidence>
<keyword evidence="6" id="KW-1185">Reference proteome</keyword>
<dbReference type="AlphaFoldDB" id="A0A1M4N131"/>
<keyword evidence="3 5" id="KW-0238">DNA-binding</keyword>